<proteinExistence type="predicted"/>
<dbReference type="FunFam" id="3.40.50.12160:FF:000003">
    <property type="entry name" value="CDK5 regulatory subunit-associated protein 1"/>
    <property type="match status" value="1"/>
</dbReference>
<dbReference type="Gene3D" id="3.80.30.20">
    <property type="entry name" value="tm_1862 like domain"/>
    <property type="match status" value="1"/>
</dbReference>
<evidence type="ECO:0000259" key="8">
    <source>
        <dbReference type="PROSITE" id="PS51449"/>
    </source>
</evidence>
<evidence type="ECO:0000313" key="10">
    <source>
        <dbReference type="EMBL" id="PIU99739.1"/>
    </source>
</evidence>
<dbReference type="GO" id="GO:0035596">
    <property type="term" value="F:methylthiotransferase activity"/>
    <property type="evidence" value="ECO:0007669"/>
    <property type="project" value="InterPro"/>
</dbReference>
<evidence type="ECO:0000256" key="2">
    <source>
        <dbReference type="ARBA" id="ARBA00022485"/>
    </source>
</evidence>
<keyword evidence="7" id="KW-0411">Iron-sulfur</keyword>
<dbReference type="SFLD" id="SFLDG01061">
    <property type="entry name" value="methylthiotransferase"/>
    <property type="match status" value="1"/>
</dbReference>
<dbReference type="AlphaFoldDB" id="A0A2M7B9L4"/>
<dbReference type="SUPFAM" id="SSF102114">
    <property type="entry name" value="Radical SAM enzymes"/>
    <property type="match status" value="1"/>
</dbReference>
<dbReference type="Proteomes" id="UP000228561">
    <property type="component" value="Unassembled WGS sequence"/>
</dbReference>
<dbReference type="GO" id="GO:0046872">
    <property type="term" value="F:metal ion binding"/>
    <property type="evidence" value="ECO:0007669"/>
    <property type="project" value="UniProtKB-KW"/>
</dbReference>
<dbReference type="Gene3D" id="3.40.50.12160">
    <property type="entry name" value="Methylthiotransferase, N-terminal domain"/>
    <property type="match status" value="1"/>
</dbReference>
<dbReference type="PROSITE" id="PS51449">
    <property type="entry name" value="MTTASE_N"/>
    <property type="match status" value="1"/>
</dbReference>
<sequence length="387" mass="44028">MKYFIATYGCQANYADSERIARRLENMGHTRTNQIEKANLVVINACSVRQSAMDRVYSKINRFGKKPFGKARGKKIILAGCVLPEDRKKLKSKVSEIWHPDEYFDPPAGEPIHSDNSGAFVPIMTGCNNFCTYCAVPYTRGREKSRPANEIIAEVKNLIKNGCKKIWLLGQNVNSYSGKFDFFSALHEEEPDFSFIGLAVGSLSKNKIKAGKEKSGSPPKDKELKNSFPVKFPALLRIINNLPGKFQIKFLTSHPKDMSDELIKTIAECPKISKEIHLPLQSGDNTILKKMNRKYTIERYKNLIKKIRKQIPEAKISTDIIVGFPGETKKQFENTAKAMRNIKFCNAYIACYSPRPGTAAFKLKDNIPHQDKKRRRKILEEIIKYKN</sequence>
<evidence type="ECO:0000256" key="6">
    <source>
        <dbReference type="ARBA" id="ARBA00023004"/>
    </source>
</evidence>
<dbReference type="InterPro" id="IPR006638">
    <property type="entry name" value="Elp3/MiaA/NifB-like_rSAM"/>
</dbReference>
<name>A0A2M7B9L4_9BACT</name>
<comment type="caution">
    <text evidence="10">The sequence shown here is derived from an EMBL/GenBank/DDBJ whole genome shotgun (WGS) entry which is preliminary data.</text>
</comment>
<keyword evidence="4" id="KW-0949">S-adenosyl-L-methionine</keyword>
<dbReference type="SMART" id="SM00729">
    <property type="entry name" value="Elp3"/>
    <property type="match status" value="1"/>
</dbReference>
<evidence type="ECO:0000259" key="9">
    <source>
        <dbReference type="PROSITE" id="PS51918"/>
    </source>
</evidence>
<gene>
    <name evidence="10" type="ORF">COS58_00690</name>
</gene>
<dbReference type="InterPro" id="IPR007197">
    <property type="entry name" value="rSAM"/>
</dbReference>
<dbReference type="GO" id="GO:0051539">
    <property type="term" value="F:4 iron, 4 sulfur cluster binding"/>
    <property type="evidence" value="ECO:0007669"/>
    <property type="project" value="UniProtKB-KW"/>
</dbReference>
<comment type="cofactor">
    <cofactor evidence="1">
        <name>[4Fe-4S] cluster</name>
        <dbReference type="ChEBI" id="CHEBI:49883"/>
    </cofactor>
</comment>
<dbReference type="PANTHER" id="PTHR43020:SF2">
    <property type="entry name" value="MITOCHONDRIAL TRNA METHYLTHIOTRANSFERASE CDK5RAP1"/>
    <property type="match status" value="1"/>
</dbReference>
<evidence type="ECO:0000256" key="7">
    <source>
        <dbReference type="ARBA" id="ARBA00023014"/>
    </source>
</evidence>
<dbReference type="InterPro" id="IPR020612">
    <property type="entry name" value="Methylthiotransferase_CS"/>
</dbReference>
<dbReference type="GO" id="GO:0035600">
    <property type="term" value="P:tRNA methylthiolation"/>
    <property type="evidence" value="ECO:0007669"/>
    <property type="project" value="TreeGrafter"/>
</dbReference>
<reference evidence="11" key="1">
    <citation type="submission" date="2017-09" db="EMBL/GenBank/DDBJ databases">
        <title>Depth-based differentiation of microbial function through sediment-hosted aquifers and enrichment of novel symbionts in the deep terrestrial subsurface.</title>
        <authorList>
            <person name="Probst A.J."/>
            <person name="Ladd B."/>
            <person name="Jarett J.K."/>
            <person name="Geller-Mcgrath D.E."/>
            <person name="Sieber C.M.K."/>
            <person name="Emerson J.B."/>
            <person name="Anantharaman K."/>
            <person name="Thomas B.C."/>
            <person name="Malmstrom R."/>
            <person name="Stieglmeier M."/>
            <person name="Klingl A."/>
            <person name="Woyke T."/>
            <person name="Ryan C.M."/>
            <person name="Banfield J.F."/>
        </authorList>
    </citation>
    <scope>NUCLEOTIDE SEQUENCE [LARGE SCALE GENOMIC DNA]</scope>
</reference>
<dbReference type="EMBL" id="PEVG01000006">
    <property type="protein sequence ID" value="PIU99739.1"/>
    <property type="molecule type" value="Genomic_DNA"/>
</dbReference>
<keyword evidence="3" id="KW-0808">Transferase</keyword>
<dbReference type="InterPro" id="IPR023404">
    <property type="entry name" value="rSAM_horseshoe"/>
</dbReference>
<keyword evidence="5" id="KW-0479">Metal-binding</keyword>
<keyword evidence="2" id="KW-0004">4Fe-4S</keyword>
<evidence type="ECO:0000256" key="4">
    <source>
        <dbReference type="ARBA" id="ARBA00022691"/>
    </source>
</evidence>
<feature type="domain" description="MTTase N-terminal" evidence="8">
    <location>
        <begin position="1"/>
        <end position="114"/>
    </location>
</feature>
<dbReference type="PROSITE" id="PS01278">
    <property type="entry name" value="MTTASE_RADICAL"/>
    <property type="match status" value="1"/>
</dbReference>
<organism evidence="10 11">
    <name type="scientific">Candidatus Tagabacteria bacterium CG03_land_8_20_14_0_80_41_22</name>
    <dbReference type="NCBI Taxonomy" id="1975020"/>
    <lineage>
        <taxon>Bacteria</taxon>
        <taxon>Candidatus Tagaibacteriota</taxon>
    </lineage>
</organism>
<evidence type="ECO:0000256" key="3">
    <source>
        <dbReference type="ARBA" id="ARBA00022679"/>
    </source>
</evidence>
<accession>A0A2M7B9L4</accession>
<feature type="domain" description="Radical SAM core" evidence="9">
    <location>
        <begin position="113"/>
        <end position="387"/>
    </location>
</feature>
<dbReference type="InterPro" id="IPR058240">
    <property type="entry name" value="rSAM_sf"/>
</dbReference>
<dbReference type="InterPro" id="IPR038135">
    <property type="entry name" value="Methylthiotransferase_N_sf"/>
</dbReference>
<dbReference type="Pfam" id="PF04055">
    <property type="entry name" value="Radical_SAM"/>
    <property type="match status" value="1"/>
</dbReference>
<evidence type="ECO:0000313" key="11">
    <source>
        <dbReference type="Proteomes" id="UP000228561"/>
    </source>
</evidence>
<dbReference type="SFLD" id="SFLDS00029">
    <property type="entry name" value="Radical_SAM"/>
    <property type="match status" value="1"/>
</dbReference>
<dbReference type="Pfam" id="PF00919">
    <property type="entry name" value="UPF0004"/>
    <property type="match status" value="1"/>
</dbReference>
<evidence type="ECO:0000256" key="1">
    <source>
        <dbReference type="ARBA" id="ARBA00001966"/>
    </source>
</evidence>
<keyword evidence="6" id="KW-0408">Iron</keyword>
<dbReference type="PANTHER" id="PTHR43020">
    <property type="entry name" value="CDK5 REGULATORY SUBUNIT-ASSOCIATED PROTEIN 1"/>
    <property type="match status" value="1"/>
</dbReference>
<dbReference type="InterPro" id="IPR005839">
    <property type="entry name" value="Methylthiotransferase"/>
</dbReference>
<dbReference type="InterPro" id="IPR013848">
    <property type="entry name" value="Methylthiotransferase_N"/>
</dbReference>
<evidence type="ECO:0000256" key="5">
    <source>
        <dbReference type="ARBA" id="ARBA00022723"/>
    </source>
</evidence>
<protein>
    <submittedName>
        <fullName evidence="10">Uncharacterized protein</fullName>
    </submittedName>
</protein>
<dbReference type="PROSITE" id="PS51918">
    <property type="entry name" value="RADICAL_SAM"/>
    <property type="match status" value="1"/>
</dbReference>